<dbReference type="Pfam" id="PF07927">
    <property type="entry name" value="HicA_toxin"/>
    <property type="match status" value="1"/>
</dbReference>
<keyword evidence="2" id="KW-1277">Toxin-antitoxin system</keyword>
<sequence length="66" mass="7650">MPAIYVKQVLIELRMNGFYELDKRTNGSHHRYTDGKGHYVTVAYHGLKDVIPPGTYKSIRKQMGLR</sequence>
<name>A0ABS3L8M6_9ENTE</name>
<evidence type="ECO:0000256" key="3">
    <source>
        <dbReference type="ARBA" id="ARBA00022722"/>
    </source>
</evidence>
<gene>
    <name evidence="8" type="ORF">JZO70_07415</name>
</gene>
<dbReference type="InterPro" id="IPR038570">
    <property type="entry name" value="HicA_sf"/>
</dbReference>
<accession>A0ABS3L8M6</accession>
<evidence type="ECO:0000256" key="4">
    <source>
        <dbReference type="ARBA" id="ARBA00022759"/>
    </source>
</evidence>
<evidence type="ECO:0000256" key="5">
    <source>
        <dbReference type="ARBA" id="ARBA00022801"/>
    </source>
</evidence>
<evidence type="ECO:0000256" key="1">
    <source>
        <dbReference type="ARBA" id="ARBA00006620"/>
    </source>
</evidence>
<protein>
    <submittedName>
        <fullName evidence="8">Type II toxin-antitoxin system HicA family toxin</fullName>
    </submittedName>
</protein>
<dbReference type="SUPFAM" id="SSF54786">
    <property type="entry name" value="YcfA/nrd intein domain"/>
    <property type="match status" value="1"/>
</dbReference>
<keyword evidence="3" id="KW-0540">Nuclease</keyword>
<dbReference type="InterPro" id="IPR012933">
    <property type="entry name" value="HicA_mRNA_interferase"/>
</dbReference>
<comment type="similarity">
    <text evidence="1">Belongs to the HicA mRNA interferase family.</text>
</comment>
<dbReference type="EMBL" id="JAFREM010000012">
    <property type="protein sequence ID" value="MBO1305983.1"/>
    <property type="molecule type" value="Genomic_DNA"/>
</dbReference>
<dbReference type="Gene3D" id="3.30.920.30">
    <property type="entry name" value="Hypothetical protein"/>
    <property type="match status" value="1"/>
</dbReference>
<keyword evidence="9" id="KW-1185">Reference proteome</keyword>
<organism evidence="8 9">
    <name type="scientific">Candidatus Enterococcus moelleringii</name>
    <dbReference type="NCBI Taxonomy" id="2815325"/>
    <lineage>
        <taxon>Bacteria</taxon>
        <taxon>Bacillati</taxon>
        <taxon>Bacillota</taxon>
        <taxon>Bacilli</taxon>
        <taxon>Lactobacillales</taxon>
        <taxon>Enterococcaceae</taxon>
        <taxon>Enterococcus</taxon>
    </lineage>
</organism>
<keyword evidence="7" id="KW-0346">Stress response</keyword>
<keyword evidence="4" id="KW-0255">Endonuclease</keyword>
<dbReference type="Proteomes" id="UP000664601">
    <property type="component" value="Unassembled WGS sequence"/>
</dbReference>
<keyword evidence="5" id="KW-0378">Hydrolase</keyword>
<comment type="caution">
    <text evidence="8">The sequence shown here is derived from an EMBL/GenBank/DDBJ whole genome shotgun (WGS) entry which is preliminary data.</text>
</comment>
<evidence type="ECO:0000256" key="7">
    <source>
        <dbReference type="ARBA" id="ARBA00023016"/>
    </source>
</evidence>
<evidence type="ECO:0000256" key="6">
    <source>
        <dbReference type="ARBA" id="ARBA00022884"/>
    </source>
</evidence>
<evidence type="ECO:0000313" key="8">
    <source>
        <dbReference type="EMBL" id="MBO1305983.1"/>
    </source>
</evidence>
<evidence type="ECO:0000256" key="2">
    <source>
        <dbReference type="ARBA" id="ARBA00022649"/>
    </source>
</evidence>
<keyword evidence="6" id="KW-0694">RNA-binding</keyword>
<dbReference type="RefSeq" id="WP_207672913.1">
    <property type="nucleotide sequence ID" value="NZ_JAFREM010000012.1"/>
</dbReference>
<proteinExistence type="inferred from homology"/>
<reference evidence="8 9" key="1">
    <citation type="submission" date="2021-03" db="EMBL/GenBank/DDBJ databases">
        <title>Enterococcal diversity collection.</title>
        <authorList>
            <person name="Gilmore M.S."/>
            <person name="Schwartzman J."/>
            <person name="Van Tyne D."/>
            <person name="Martin M."/>
            <person name="Earl A.M."/>
            <person name="Manson A.L."/>
            <person name="Straub T."/>
            <person name="Salamzade R."/>
            <person name="Saavedra J."/>
            <person name="Lebreton F."/>
            <person name="Prichula J."/>
            <person name="Schaufler K."/>
            <person name="Gaca A."/>
            <person name="Sgardioli B."/>
            <person name="Wagenaar J."/>
            <person name="Strong T."/>
        </authorList>
    </citation>
    <scope>NUCLEOTIDE SEQUENCE [LARGE SCALE GENOMIC DNA]</scope>
    <source>
        <strain evidence="8 9">669A</strain>
    </source>
</reference>
<evidence type="ECO:0000313" key="9">
    <source>
        <dbReference type="Proteomes" id="UP000664601"/>
    </source>
</evidence>